<dbReference type="STRING" id="1314751.GCA_001591425_02271"/>
<evidence type="ECO:0000313" key="9">
    <source>
        <dbReference type="EMBL" id="AST94461.1"/>
    </source>
</evidence>
<organism evidence="9 10">
    <name type="scientific">Sutcliffiella cohnii</name>
    <dbReference type="NCBI Taxonomy" id="33932"/>
    <lineage>
        <taxon>Bacteria</taxon>
        <taxon>Bacillati</taxon>
        <taxon>Bacillota</taxon>
        <taxon>Bacilli</taxon>
        <taxon>Bacillales</taxon>
        <taxon>Bacillaceae</taxon>
        <taxon>Sutcliffiella</taxon>
    </lineage>
</organism>
<dbReference type="GO" id="GO:0005886">
    <property type="term" value="C:plasma membrane"/>
    <property type="evidence" value="ECO:0007669"/>
    <property type="project" value="UniProtKB-SubCell"/>
</dbReference>
<accession>A0A223KYF3</accession>
<keyword evidence="4 7" id="KW-0812">Transmembrane</keyword>
<keyword evidence="6 7" id="KW-0472">Membrane</keyword>
<feature type="transmembrane region" description="Helical" evidence="7">
    <location>
        <begin position="152"/>
        <end position="172"/>
    </location>
</feature>
<protein>
    <submittedName>
        <fullName evidence="9">EamA family transporter</fullName>
    </submittedName>
</protein>
<sequence>MNKYLVFLFLLLANLFWAGNYVFGEYVVAEVHPLQITFTRWFLALILLLPLAHYIERPNWSTVWKEWKVLLLMAILGIIGYNFLLYAALQFTSPMNASLVNAINPAVIVLFSTVLLKERISKINGLGLIVSLFGVVLILTEGNLSQLLHLNFNLGDLIMLLAIISWTLYSIMNKKLKRIPPITGTTVSVMIALVLLLPFMFMHGYTVPEKNLTLAGLIYMGIFPSVGSFIFWNIALRHIDASRAGVFMNLIVVFTAIISLLLGKTITLIQLVGGFLIFTGVYLTSLARKGKKERTALLNEKKHSIAK</sequence>
<evidence type="ECO:0000256" key="4">
    <source>
        <dbReference type="ARBA" id="ARBA00022692"/>
    </source>
</evidence>
<dbReference type="InterPro" id="IPR050638">
    <property type="entry name" value="AA-Vitamin_Transporters"/>
</dbReference>
<comment type="similarity">
    <text evidence="2">Belongs to the EamA transporter family.</text>
</comment>
<evidence type="ECO:0000256" key="7">
    <source>
        <dbReference type="SAM" id="Phobius"/>
    </source>
</evidence>
<keyword evidence="5 7" id="KW-1133">Transmembrane helix</keyword>
<evidence type="ECO:0000256" key="2">
    <source>
        <dbReference type="ARBA" id="ARBA00007362"/>
    </source>
</evidence>
<evidence type="ECO:0000313" key="10">
    <source>
        <dbReference type="Proteomes" id="UP000215224"/>
    </source>
</evidence>
<evidence type="ECO:0000259" key="8">
    <source>
        <dbReference type="Pfam" id="PF00892"/>
    </source>
</evidence>
<gene>
    <name evidence="9" type="ORF">BC6307_22410</name>
</gene>
<dbReference type="SUPFAM" id="SSF103481">
    <property type="entry name" value="Multidrug resistance efflux transporter EmrE"/>
    <property type="match status" value="2"/>
</dbReference>
<evidence type="ECO:0000256" key="1">
    <source>
        <dbReference type="ARBA" id="ARBA00004651"/>
    </source>
</evidence>
<feature type="transmembrane region" description="Helical" evidence="7">
    <location>
        <begin position="34"/>
        <end position="55"/>
    </location>
</feature>
<feature type="transmembrane region" description="Helical" evidence="7">
    <location>
        <begin position="268"/>
        <end position="287"/>
    </location>
</feature>
<feature type="transmembrane region" description="Helical" evidence="7">
    <location>
        <begin position="123"/>
        <end position="140"/>
    </location>
</feature>
<feature type="transmembrane region" description="Helical" evidence="7">
    <location>
        <begin position="67"/>
        <end position="89"/>
    </location>
</feature>
<feature type="transmembrane region" description="Helical" evidence="7">
    <location>
        <begin position="212"/>
        <end position="232"/>
    </location>
</feature>
<dbReference type="Proteomes" id="UP000215224">
    <property type="component" value="Chromosome"/>
</dbReference>
<proteinExistence type="inferred from homology"/>
<feature type="domain" description="EamA" evidence="8">
    <location>
        <begin position="8"/>
        <end position="140"/>
    </location>
</feature>
<dbReference type="InterPro" id="IPR000620">
    <property type="entry name" value="EamA_dom"/>
</dbReference>
<dbReference type="Pfam" id="PF00892">
    <property type="entry name" value="EamA"/>
    <property type="match status" value="2"/>
</dbReference>
<comment type="subcellular location">
    <subcellularLocation>
        <location evidence="1">Cell membrane</location>
        <topology evidence="1">Multi-pass membrane protein</topology>
    </subcellularLocation>
</comment>
<keyword evidence="3" id="KW-1003">Cell membrane</keyword>
<evidence type="ECO:0000256" key="3">
    <source>
        <dbReference type="ARBA" id="ARBA00022475"/>
    </source>
</evidence>
<keyword evidence="10" id="KW-1185">Reference proteome</keyword>
<reference evidence="9 10" key="1">
    <citation type="submission" date="2016-12" db="EMBL/GenBank/DDBJ databases">
        <title>The whole genome sequencing and assembly of Bacillus cohnii DSM 6307T strain.</title>
        <authorList>
            <person name="Lee Y.-J."/>
            <person name="Yi H."/>
            <person name="Bahn Y.-S."/>
            <person name="Kim J.F."/>
            <person name="Lee D.-W."/>
        </authorList>
    </citation>
    <scope>NUCLEOTIDE SEQUENCE [LARGE SCALE GENOMIC DNA]</scope>
    <source>
        <strain evidence="9 10">DSM 6307</strain>
    </source>
</reference>
<dbReference type="EMBL" id="CP018866">
    <property type="protein sequence ID" value="AST94461.1"/>
    <property type="molecule type" value="Genomic_DNA"/>
</dbReference>
<dbReference type="RefSeq" id="WP_066416085.1">
    <property type="nucleotide sequence ID" value="NZ_CP018866.1"/>
</dbReference>
<dbReference type="PANTHER" id="PTHR32322:SF18">
    <property type="entry name" value="S-ADENOSYLMETHIONINE_S-ADENOSYLHOMOCYSTEINE TRANSPORTER"/>
    <property type="match status" value="1"/>
</dbReference>
<feature type="transmembrane region" description="Helical" evidence="7">
    <location>
        <begin position="95"/>
        <end position="116"/>
    </location>
</feature>
<dbReference type="InterPro" id="IPR037185">
    <property type="entry name" value="EmrE-like"/>
</dbReference>
<evidence type="ECO:0000256" key="6">
    <source>
        <dbReference type="ARBA" id="ARBA00023136"/>
    </source>
</evidence>
<evidence type="ECO:0000256" key="5">
    <source>
        <dbReference type="ARBA" id="ARBA00022989"/>
    </source>
</evidence>
<dbReference type="PANTHER" id="PTHR32322">
    <property type="entry name" value="INNER MEMBRANE TRANSPORTER"/>
    <property type="match status" value="1"/>
</dbReference>
<name>A0A223KYF3_9BACI</name>
<feature type="transmembrane region" description="Helical" evidence="7">
    <location>
        <begin position="244"/>
        <end position="262"/>
    </location>
</feature>
<dbReference type="AlphaFoldDB" id="A0A223KYF3"/>
<feature type="transmembrane region" description="Helical" evidence="7">
    <location>
        <begin position="184"/>
        <end position="206"/>
    </location>
</feature>
<dbReference type="KEGG" id="bcoh:BC6307_22410"/>
<feature type="domain" description="EamA" evidence="8">
    <location>
        <begin position="154"/>
        <end position="285"/>
    </location>
</feature>